<evidence type="ECO:0000313" key="1">
    <source>
        <dbReference type="EMBL" id="GBB85721.1"/>
    </source>
</evidence>
<reference evidence="1 2" key="1">
    <citation type="submission" date="2017-11" db="EMBL/GenBank/DDBJ databases">
        <title>The genome of Rhizophagus clarus HR1 reveals common genetic basis of auxotrophy among arbuscular mycorrhizal fungi.</title>
        <authorList>
            <person name="Kobayashi Y."/>
        </authorList>
    </citation>
    <scope>NUCLEOTIDE SEQUENCE [LARGE SCALE GENOMIC DNA]</scope>
    <source>
        <strain evidence="1 2">HR1</strain>
    </source>
</reference>
<dbReference type="Proteomes" id="UP000247702">
    <property type="component" value="Unassembled WGS sequence"/>
</dbReference>
<gene>
    <name evidence="1" type="ORF">RclHR1_01220017</name>
</gene>
<sequence length="76" mass="8798">MCEYLHSIILKSANHTLPARTVGNDSTPKLPKDLEILIQHRRFVSRVVHSIRILRKYPSTFSSSHNAKWFSHLTCL</sequence>
<comment type="caution">
    <text evidence="1">The sequence shown here is derived from an EMBL/GenBank/DDBJ whole genome shotgun (WGS) entry which is preliminary data.</text>
</comment>
<protein>
    <submittedName>
        <fullName evidence="1">Uncharacterized protein</fullName>
    </submittedName>
</protein>
<accession>A0A2Z6QLT1</accession>
<keyword evidence="2" id="KW-1185">Reference proteome</keyword>
<proteinExistence type="predicted"/>
<evidence type="ECO:0000313" key="2">
    <source>
        <dbReference type="Proteomes" id="UP000247702"/>
    </source>
</evidence>
<organism evidence="1 2">
    <name type="scientific">Rhizophagus clarus</name>
    <dbReference type="NCBI Taxonomy" id="94130"/>
    <lineage>
        <taxon>Eukaryota</taxon>
        <taxon>Fungi</taxon>
        <taxon>Fungi incertae sedis</taxon>
        <taxon>Mucoromycota</taxon>
        <taxon>Glomeromycotina</taxon>
        <taxon>Glomeromycetes</taxon>
        <taxon>Glomerales</taxon>
        <taxon>Glomeraceae</taxon>
        <taxon>Rhizophagus</taxon>
    </lineage>
</organism>
<dbReference type="AlphaFoldDB" id="A0A2Z6QLT1"/>
<name>A0A2Z6QLT1_9GLOM</name>
<dbReference type="EMBL" id="BEXD01000247">
    <property type="protein sequence ID" value="GBB85721.1"/>
    <property type="molecule type" value="Genomic_DNA"/>
</dbReference>